<keyword evidence="4" id="KW-1185">Reference proteome</keyword>
<dbReference type="RefSeq" id="XP_044567129.1">
    <property type="nucleotide sequence ID" value="XM_044701744.1"/>
</dbReference>
<dbReference type="VEuPathDB" id="AmoebaDB:NfTy_019750"/>
<dbReference type="VEuPathDB" id="AmoebaDB:NF0035010"/>
<proteinExistence type="predicted"/>
<name>A0A6A5C3U3_NAEFO</name>
<protein>
    <submittedName>
        <fullName evidence="3">Uncharacterized protein</fullName>
    </submittedName>
</protein>
<keyword evidence="2" id="KW-0472">Membrane</keyword>
<keyword evidence="2" id="KW-0812">Transmembrane</keyword>
<evidence type="ECO:0000313" key="4">
    <source>
        <dbReference type="Proteomes" id="UP000444721"/>
    </source>
</evidence>
<dbReference type="VEuPathDB" id="AmoebaDB:FDP41_011346"/>
<feature type="region of interest" description="Disordered" evidence="1">
    <location>
        <begin position="1"/>
        <end position="32"/>
    </location>
</feature>
<dbReference type="OrthoDB" id="10324661at2759"/>
<feature type="compositionally biased region" description="Polar residues" evidence="1">
    <location>
        <begin position="1"/>
        <end position="22"/>
    </location>
</feature>
<gene>
    <name evidence="3" type="ORF">FDP41_011346</name>
</gene>
<feature type="transmembrane region" description="Helical" evidence="2">
    <location>
        <begin position="445"/>
        <end position="471"/>
    </location>
</feature>
<accession>A0A6A5C3U3</accession>
<dbReference type="GeneID" id="68118561"/>
<evidence type="ECO:0000313" key="3">
    <source>
        <dbReference type="EMBL" id="KAF0982416.1"/>
    </source>
</evidence>
<dbReference type="Proteomes" id="UP000444721">
    <property type="component" value="Unassembled WGS sequence"/>
</dbReference>
<sequence>MGFLPNTPNNNNKIVPQTTSSHPHAEKEDDFELHSTTTAPVQDRFHNRPFLLNALFSFKNFIFLFVVCAVVLFCLAYWLTTHLMSTHVAAELTRVILSTILQKLQNLLNDRLTLVKALTVSLFRDWKTGHLKFVNGLDVNQWSEQDILSNLYYLQTRIVDYNFTGIQFVFGENSSYPLLRHGVLTSYDRNWEIDKFNFFYQQLNSTSLTIQPCKLKSGIIDGSIGNQRTSTPNKANTLDMCNYLSSPEALGNSSQFLLSQFDSLSANISYAFIKNDLMTRKPPTFVANGVWYQPYTTSIYNTGLFYAMPLYDMNGIYQGYVSTIFNLFKLAGCFKRFRCKTKGFVVLSEFKHNTVLASTAGGKTADGLGRLHMFEMTTSNSGKVLKAAFDAGMDFYPAEYSDFQIEVDGVFYFLAHQRYKLDSIEWRMTIVVNDDNLQTIHYQQLYVSVGVTIAFFVVGLSLSFIITWIVIRPLMLLQKDFKNIAVMNLEKVEKHDSFFAEYHSIYGHQHDMVNWLKDIRSFLPQSVLLQLEQSQQQPQETTEGSSPGAYKVDTSIAVIKQNDDKDVSMPKHHAVKMSSDSLNLHHSQEHMSNSSLDTLTKHSHQHHSPHQIFGTGLQYFKTCIVISIHFSNLNDMHPQDITNGFEKFIGTLSQICSSYRANLQLVDPSKIRILVENRARDDMFKKKALTIALKVDATIRQVNALLEKEKRTCLEFYISVSSGSSFSGNLGTRYQRIYACINPSIERSDEMLLLAKECGMNVVCDEATISNFVTDYICRPFEKMKFATSNAALNQENTPQLIYHVIGESLVKQDEWMYELQEKENAKLFEKFNEGVKILFSHEVDSHAVTSSKTGNTNLNTSWNDRLFHSAMILEKFCDDYYSKTKKKDVVCERLASRMREMAVQQQTIPYCTQLKHHVEQIM</sequence>
<evidence type="ECO:0000256" key="1">
    <source>
        <dbReference type="SAM" id="MobiDB-lite"/>
    </source>
</evidence>
<dbReference type="AlphaFoldDB" id="A0A6A5C3U3"/>
<keyword evidence="2" id="KW-1133">Transmembrane helix</keyword>
<evidence type="ECO:0000256" key="2">
    <source>
        <dbReference type="SAM" id="Phobius"/>
    </source>
</evidence>
<organism evidence="3 4">
    <name type="scientific">Naegleria fowleri</name>
    <name type="common">Brain eating amoeba</name>
    <dbReference type="NCBI Taxonomy" id="5763"/>
    <lineage>
        <taxon>Eukaryota</taxon>
        <taxon>Discoba</taxon>
        <taxon>Heterolobosea</taxon>
        <taxon>Tetramitia</taxon>
        <taxon>Eutetramitia</taxon>
        <taxon>Vahlkampfiidae</taxon>
        <taxon>Naegleria</taxon>
    </lineage>
</organism>
<feature type="transmembrane region" description="Helical" evidence="2">
    <location>
        <begin position="61"/>
        <end position="79"/>
    </location>
</feature>
<reference evidence="3 4" key="1">
    <citation type="journal article" date="2019" name="Sci. Rep.">
        <title>Nanopore sequencing improves the draft genome of the human pathogenic amoeba Naegleria fowleri.</title>
        <authorList>
            <person name="Liechti N."/>
            <person name="Schurch N."/>
            <person name="Bruggmann R."/>
            <person name="Wittwer M."/>
        </authorList>
    </citation>
    <scope>NUCLEOTIDE SEQUENCE [LARGE SCALE GENOMIC DNA]</scope>
    <source>
        <strain evidence="3 4">ATCC 30894</strain>
    </source>
</reference>
<comment type="caution">
    <text evidence="3">The sequence shown here is derived from an EMBL/GenBank/DDBJ whole genome shotgun (WGS) entry which is preliminary data.</text>
</comment>
<dbReference type="EMBL" id="VFQX01000009">
    <property type="protein sequence ID" value="KAF0982416.1"/>
    <property type="molecule type" value="Genomic_DNA"/>
</dbReference>